<evidence type="ECO:0000313" key="4">
    <source>
        <dbReference type="Proteomes" id="UP000054279"/>
    </source>
</evidence>
<gene>
    <name evidence="3" type="ORF">M422DRAFT_265522</name>
</gene>
<evidence type="ECO:0000256" key="1">
    <source>
        <dbReference type="ARBA" id="ARBA00004173"/>
    </source>
</evidence>
<dbReference type="Gene3D" id="3.40.50.1220">
    <property type="entry name" value="TPP-binding domain"/>
    <property type="match status" value="1"/>
</dbReference>
<dbReference type="Proteomes" id="UP000054279">
    <property type="component" value="Unassembled WGS sequence"/>
</dbReference>
<dbReference type="InterPro" id="IPR029035">
    <property type="entry name" value="DHS-like_NAD/FAD-binding_dom"/>
</dbReference>
<dbReference type="HOGENOM" id="CLU_2442278_0_0_1"/>
<keyword evidence="2" id="KW-0496">Mitochondrion</keyword>
<name>A0A0C9V562_SPHS4</name>
<dbReference type="AlphaFoldDB" id="A0A0C9V562"/>
<evidence type="ECO:0000313" key="3">
    <source>
        <dbReference type="EMBL" id="KIJ32640.1"/>
    </source>
</evidence>
<dbReference type="EMBL" id="KN837224">
    <property type="protein sequence ID" value="KIJ32640.1"/>
    <property type="molecule type" value="Genomic_DNA"/>
</dbReference>
<dbReference type="SUPFAM" id="SSF52467">
    <property type="entry name" value="DHS-like NAD/FAD-binding domain"/>
    <property type="match status" value="1"/>
</dbReference>
<comment type="subcellular location">
    <subcellularLocation>
        <location evidence="1">Mitochondrion</location>
    </subcellularLocation>
</comment>
<protein>
    <submittedName>
        <fullName evidence="3">Uncharacterized protein</fullName>
    </submittedName>
</protein>
<proteinExistence type="predicted"/>
<reference evidence="3 4" key="1">
    <citation type="submission" date="2014-06" db="EMBL/GenBank/DDBJ databases">
        <title>Evolutionary Origins and Diversification of the Mycorrhizal Mutualists.</title>
        <authorList>
            <consortium name="DOE Joint Genome Institute"/>
            <consortium name="Mycorrhizal Genomics Consortium"/>
            <person name="Kohler A."/>
            <person name="Kuo A."/>
            <person name="Nagy L.G."/>
            <person name="Floudas D."/>
            <person name="Copeland A."/>
            <person name="Barry K.W."/>
            <person name="Cichocki N."/>
            <person name="Veneault-Fourrey C."/>
            <person name="LaButti K."/>
            <person name="Lindquist E.A."/>
            <person name="Lipzen A."/>
            <person name="Lundell T."/>
            <person name="Morin E."/>
            <person name="Murat C."/>
            <person name="Riley R."/>
            <person name="Ohm R."/>
            <person name="Sun H."/>
            <person name="Tunlid A."/>
            <person name="Henrissat B."/>
            <person name="Grigoriev I.V."/>
            <person name="Hibbett D.S."/>
            <person name="Martin F."/>
        </authorList>
    </citation>
    <scope>NUCLEOTIDE SEQUENCE [LARGE SCALE GENOMIC DNA]</scope>
    <source>
        <strain evidence="3 4">SS14</strain>
    </source>
</reference>
<keyword evidence="4" id="KW-1185">Reference proteome</keyword>
<evidence type="ECO:0000256" key="2">
    <source>
        <dbReference type="ARBA" id="ARBA00023128"/>
    </source>
</evidence>
<dbReference type="OrthoDB" id="424302at2759"/>
<organism evidence="3 4">
    <name type="scientific">Sphaerobolus stellatus (strain SS14)</name>
    <dbReference type="NCBI Taxonomy" id="990650"/>
    <lineage>
        <taxon>Eukaryota</taxon>
        <taxon>Fungi</taxon>
        <taxon>Dikarya</taxon>
        <taxon>Basidiomycota</taxon>
        <taxon>Agaricomycotina</taxon>
        <taxon>Agaricomycetes</taxon>
        <taxon>Phallomycetidae</taxon>
        <taxon>Geastrales</taxon>
        <taxon>Sphaerobolaceae</taxon>
        <taxon>Sphaerobolus</taxon>
    </lineage>
</organism>
<dbReference type="GO" id="GO:0005739">
    <property type="term" value="C:mitochondrion"/>
    <property type="evidence" value="ECO:0007669"/>
    <property type="project" value="UniProtKB-SubCell"/>
</dbReference>
<sequence>MSALTNLSVLPNFKTALSKVKHIVTVTGAGLSAASGRAQPNTAHCAITLLSSSKDELDRIVSLSESISLITQNIDGLPIRALPPDSPKEA</sequence>
<accession>A0A0C9V562</accession>